<gene>
    <name evidence="2" type="ORF">DPMN_031389</name>
</gene>
<evidence type="ECO:0000256" key="1">
    <source>
        <dbReference type="SAM" id="MobiDB-lite"/>
    </source>
</evidence>
<organism evidence="2 3">
    <name type="scientific">Dreissena polymorpha</name>
    <name type="common">Zebra mussel</name>
    <name type="synonym">Mytilus polymorpha</name>
    <dbReference type="NCBI Taxonomy" id="45954"/>
    <lineage>
        <taxon>Eukaryota</taxon>
        <taxon>Metazoa</taxon>
        <taxon>Spiralia</taxon>
        <taxon>Lophotrochozoa</taxon>
        <taxon>Mollusca</taxon>
        <taxon>Bivalvia</taxon>
        <taxon>Autobranchia</taxon>
        <taxon>Heteroconchia</taxon>
        <taxon>Euheterodonta</taxon>
        <taxon>Imparidentia</taxon>
        <taxon>Neoheterodontei</taxon>
        <taxon>Myida</taxon>
        <taxon>Dreissenoidea</taxon>
        <taxon>Dreissenidae</taxon>
        <taxon>Dreissena</taxon>
    </lineage>
</organism>
<accession>A0A9D4M2H3</accession>
<sequence length="314" mass="34034">MGALPSEKFLEENVKKRQNTGLQISAEVEKNCEEARRKQQRDFKKSNLKKRPYTAVNIGDKVLKFNASRAGRKAKGDLGTNYTGPFVVDDIVGGVVKLKTLNGAILKTSVALNNIKPFLDESVNEDINVTTHSVNTATSQVITTPPVNTAISQMKTTPPVNTATSQMKTTPPVNTALSQVKTTPPVNTATSQVKTTAPVNTATSQVKTTTPVNTATSQVKTTPPVNVTAKKEEAIHFLKMPSDPIPLAKGERLTVCGEGVEETNLQTLEGNNWVDDQVIYIKYIDILPFDVCQSATVCPSVCHKSLNGHISQMF</sequence>
<name>A0A9D4M2H3_DREPO</name>
<dbReference type="EMBL" id="JAIWYP010000002">
    <property type="protein sequence ID" value="KAH3868248.1"/>
    <property type="molecule type" value="Genomic_DNA"/>
</dbReference>
<dbReference type="AlphaFoldDB" id="A0A9D4M2H3"/>
<reference evidence="2" key="2">
    <citation type="submission" date="2020-11" db="EMBL/GenBank/DDBJ databases">
        <authorList>
            <person name="McCartney M.A."/>
            <person name="Auch B."/>
            <person name="Kono T."/>
            <person name="Mallez S."/>
            <person name="Becker A."/>
            <person name="Gohl D.M."/>
            <person name="Silverstein K.A.T."/>
            <person name="Koren S."/>
            <person name="Bechman K.B."/>
            <person name="Herman A."/>
            <person name="Abrahante J.E."/>
            <person name="Garbe J."/>
        </authorList>
    </citation>
    <scope>NUCLEOTIDE SEQUENCE</scope>
    <source>
        <strain evidence="2">Duluth1</strain>
        <tissue evidence="2">Whole animal</tissue>
    </source>
</reference>
<proteinExistence type="predicted"/>
<reference evidence="2" key="1">
    <citation type="journal article" date="2019" name="bioRxiv">
        <title>The Genome of the Zebra Mussel, Dreissena polymorpha: A Resource for Invasive Species Research.</title>
        <authorList>
            <person name="McCartney M.A."/>
            <person name="Auch B."/>
            <person name="Kono T."/>
            <person name="Mallez S."/>
            <person name="Zhang Y."/>
            <person name="Obille A."/>
            <person name="Becker A."/>
            <person name="Abrahante J.E."/>
            <person name="Garbe J."/>
            <person name="Badalamenti J.P."/>
            <person name="Herman A."/>
            <person name="Mangelson H."/>
            <person name="Liachko I."/>
            <person name="Sullivan S."/>
            <person name="Sone E.D."/>
            <person name="Koren S."/>
            <person name="Silverstein K.A.T."/>
            <person name="Beckman K.B."/>
            <person name="Gohl D.M."/>
        </authorList>
    </citation>
    <scope>NUCLEOTIDE SEQUENCE</scope>
    <source>
        <strain evidence="2">Duluth1</strain>
        <tissue evidence="2">Whole animal</tissue>
    </source>
</reference>
<feature type="region of interest" description="Disordered" evidence="1">
    <location>
        <begin position="181"/>
        <end position="221"/>
    </location>
</feature>
<evidence type="ECO:0000313" key="2">
    <source>
        <dbReference type="EMBL" id="KAH3868248.1"/>
    </source>
</evidence>
<keyword evidence="3" id="KW-1185">Reference proteome</keyword>
<evidence type="ECO:0000313" key="3">
    <source>
        <dbReference type="Proteomes" id="UP000828390"/>
    </source>
</evidence>
<protein>
    <submittedName>
        <fullName evidence="2">Uncharacterized protein</fullName>
    </submittedName>
</protein>
<dbReference type="Proteomes" id="UP000828390">
    <property type="component" value="Unassembled WGS sequence"/>
</dbReference>
<comment type="caution">
    <text evidence="2">The sequence shown here is derived from an EMBL/GenBank/DDBJ whole genome shotgun (WGS) entry which is preliminary data.</text>
</comment>